<keyword evidence="3" id="KW-1185">Reference proteome</keyword>
<dbReference type="EMBL" id="OBMT01000014">
    <property type="protein sequence ID" value="SOC16448.1"/>
    <property type="molecule type" value="Genomic_DNA"/>
</dbReference>
<gene>
    <name evidence="2" type="ORF">SAMN05877831_11499</name>
</gene>
<proteinExistence type="predicted"/>
<keyword evidence="1" id="KW-0812">Transmembrane</keyword>
<feature type="transmembrane region" description="Helical" evidence="1">
    <location>
        <begin position="34"/>
        <end position="54"/>
    </location>
</feature>
<feature type="non-terminal residue" evidence="2">
    <location>
        <position position="86"/>
    </location>
</feature>
<keyword evidence="1" id="KW-1133">Transmembrane helix</keyword>
<protein>
    <submittedName>
        <fullName evidence="2">Uncharacterized protein</fullName>
    </submittedName>
</protein>
<dbReference type="RefSeq" id="WP_176518662.1">
    <property type="nucleotide sequence ID" value="NZ_OBMT01000014.1"/>
</dbReference>
<sequence length="86" mass="9165">MTRLFGIIYALAGPTLAGILITAALTMNMFNTKAMMIAAAIGFVVALPIAWVVARHMWTPPSSSLSSKRVESGWVLAYVRPRSAAG</sequence>
<reference evidence="3" key="1">
    <citation type="submission" date="2017-08" db="EMBL/GenBank/DDBJ databases">
        <authorList>
            <person name="Varghese N."/>
            <person name="Submissions S."/>
        </authorList>
    </citation>
    <scope>NUCLEOTIDE SEQUENCE [LARGE SCALE GENOMIC DNA]</scope>
    <source>
        <strain evidence="3">JA276</strain>
    </source>
</reference>
<evidence type="ECO:0000313" key="2">
    <source>
        <dbReference type="EMBL" id="SOC16448.1"/>
    </source>
</evidence>
<dbReference type="Proteomes" id="UP000219111">
    <property type="component" value="Unassembled WGS sequence"/>
</dbReference>
<evidence type="ECO:0000256" key="1">
    <source>
        <dbReference type="SAM" id="Phobius"/>
    </source>
</evidence>
<evidence type="ECO:0000313" key="3">
    <source>
        <dbReference type="Proteomes" id="UP000219111"/>
    </source>
</evidence>
<feature type="transmembrane region" description="Helical" evidence="1">
    <location>
        <begin position="6"/>
        <end position="27"/>
    </location>
</feature>
<dbReference type="AlphaFoldDB" id="A0A285TA15"/>
<organism evidence="2 3">
    <name type="scientific">Rhodobacter maris</name>
    <dbReference type="NCBI Taxonomy" id="446682"/>
    <lineage>
        <taxon>Bacteria</taxon>
        <taxon>Pseudomonadati</taxon>
        <taxon>Pseudomonadota</taxon>
        <taxon>Alphaproteobacteria</taxon>
        <taxon>Rhodobacterales</taxon>
        <taxon>Rhodobacter group</taxon>
        <taxon>Rhodobacter</taxon>
    </lineage>
</organism>
<accession>A0A285TA15</accession>
<keyword evidence="1" id="KW-0472">Membrane</keyword>
<name>A0A285TA15_9RHOB</name>